<dbReference type="Pfam" id="PF00750">
    <property type="entry name" value="tRNA-synt_1d"/>
    <property type="match status" value="2"/>
</dbReference>
<sequence length="592" mass="65359">MSADPKVSDPKVLLADLLRAALKSVAPDLTETPIQLERPKQAGHGDFATNLALQLAKPLRRSPRDLANMLLAELPESTLVAKAEVAGAGFINFTLNSGAKTVVVADVLARGAEFGRGARLGNKVQVEFVSANPTGPLHVGHGRGAAYGASLSAVLDFAGFDVTREYYINDAGRQMDILALSTWLRYLAFHGIEIDFPPNAYQGDYVIEMAREMREGHKDRFAKVTVAQILDGAPGLPAPERKDDEAKNQREEHLDVLIANAKRLLGEDHPFVHGFALNEQLGDGRDDLHEFGVHFDKWFSEKSLFDTGLVERAVAELEKRGHIYVQDGAKWFRSTAFGDEKDRVVQRDNGLYTYFASDIAYHLNKYERGFDRIIDIWGADHHGYIARVKGAIAALGLPPEKLEVALVQFAVLYRNGQKAAMSTRSGEFVTLRELRREVGNDACRFFYVLRKSDQHLDFDLDLAKSQSNENPVYYVQYAHARVCSVLQQWGGEVGELAAADLARLENERELALCARLGAFAELIQGAAADYAPHQIAFYLKDLAGEFHSWYNAERMLVDDEAVKLARLALAAAVRQVLANGLALLGVSAPQSM</sequence>
<name>A0ABX1NM89_9RHOO</name>
<keyword evidence="2 9" id="KW-0963">Cytoplasm</keyword>
<evidence type="ECO:0000259" key="11">
    <source>
        <dbReference type="SMART" id="SM00836"/>
    </source>
</evidence>
<dbReference type="EMBL" id="WTVS01000078">
    <property type="protein sequence ID" value="NMG00452.1"/>
    <property type="molecule type" value="Genomic_DNA"/>
</dbReference>
<keyword evidence="4 9" id="KW-0547">Nucleotide-binding</keyword>
<dbReference type="InterPro" id="IPR005148">
    <property type="entry name" value="Arg-tRNA-synth_N"/>
</dbReference>
<dbReference type="SMART" id="SM01016">
    <property type="entry name" value="Arg_tRNA_synt_N"/>
    <property type="match status" value="1"/>
</dbReference>
<comment type="subcellular location">
    <subcellularLocation>
        <location evidence="9">Cytoplasm</location>
    </subcellularLocation>
</comment>
<reference evidence="13 14" key="1">
    <citation type="submission" date="2019-12" db="EMBL/GenBank/DDBJ databases">
        <title>Comparative genomics gives insights into the taxonomy of the Azoarcus-Aromatoleum group and reveals separate origins of nif in the plant-associated Azoarcus and non-plant-associated Aromatoleum sub-groups.</title>
        <authorList>
            <person name="Lafos M."/>
            <person name="Maluk M."/>
            <person name="Batista M."/>
            <person name="Junghare M."/>
            <person name="Carmona M."/>
            <person name="Faoro H."/>
            <person name="Cruz L.M."/>
            <person name="Battistoni F."/>
            <person name="De Souza E."/>
            <person name="Pedrosa F."/>
            <person name="Chen W.-M."/>
            <person name="Poole P.S."/>
            <person name="Dixon R.A."/>
            <person name="James E.K."/>
        </authorList>
    </citation>
    <scope>NUCLEOTIDE SEQUENCE [LARGE SCALE GENOMIC DNA]</scope>
    <source>
        <strain evidence="13 14">T</strain>
    </source>
</reference>
<evidence type="ECO:0000256" key="3">
    <source>
        <dbReference type="ARBA" id="ARBA00022598"/>
    </source>
</evidence>
<dbReference type="Gene3D" id="3.30.1360.70">
    <property type="entry name" value="Arginyl tRNA synthetase N-terminal domain"/>
    <property type="match status" value="1"/>
</dbReference>
<evidence type="ECO:0000256" key="2">
    <source>
        <dbReference type="ARBA" id="ARBA00022490"/>
    </source>
</evidence>
<dbReference type="Gene3D" id="3.40.50.620">
    <property type="entry name" value="HUPs"/>
    <property type="match status" value="1"/>
</dbReference>
<dbReference type="InterPro" id="IPR009080">
    <property type="entry name" value="tRNAsynth_Ia_anticodon-bd"/>
</dbReference>
<evidence type="ECO:0000256" key="7">
    <source>
        <dbReference type="ARBA" id="ARBA00023146"/>
    </source>
</evidence>
<evidence type="ECO:0000256" key="8">
    <source>
        <dbReference type="ARBA" id="ARBA00049339"/>
    </source>
</evidence>
<dbReference type="SMART" id="SM00836">
    <property type="entry name" value="DALR_1"/>
    <property type="match status" value="1"/>
</dbReference>
<organism evidence="13 14">
    <name type="scientific">Aromatoleum toluolicum</name>
    <dbReference type="NCBI Taxonomy" id="90060"/>
    <lineage>
        <taxon>Bacteria</taxon>
        <taxon>Pseudomonadati</taxon>
        <taxon>Pseudomonadota</taxon>
        <taxon>Betaproteobacteria</taxon>
        <taxon>Rhodocyclales</taxon>
        <taxon>Rhodocyclaceae</taxon>
        <taxon>Aromatoleum</taxon>
    </lineage>
</organism>
<accession>A0ABX1NM89</accession>
<evidence type="ECO:0000256" key="10">
    <source>
        <dbReference type="RuleBase" id="RU363038"/>
    </source>
</evidence>
<gene>
    <name evidence="9" type="primary">argS</name>
    <name evidence="13" type="ORF">GPA27_24025</name>
</gene>
<evidence type="ECO:0000259" key="12">
    <source>
        <dbReference type="SMART" id="SM01016"/>
    </source>
</evidence>
<dbReference type="PANTHER" id="PTHR11956">
    <property type="entry name" value="ARGINYL-TRNA SYNTHETASE"/>
    <property type="match status" value="1"/>
</dbReference>
<evidence type="ECO:0000313" key="14">
    <source>
        <dbReference type="Proteomes" id="UP000634522"/>
    </source>
</evidence>
<comment type="similarity">
    <text evidence="1 9 10">Belongs to the class-I aminoacyl-tRNA synthetase family.</text>
</comment>
<dbReference type="Pfam" id="PF03485">
    <property type="entry name" value="Arg_tRNA_synt_N"/>
    <property type="match status" value="1"/>
</dbReference>
<dbReference type="InterPro" id="IPR008909">
    <property type="entry name" value="DALR_anticod-bd"/>
</dbReference>
<dbReference type="RefSeq" id="WP_169142974.1">
    <property type="nucleotide sequence ID" value="NZ_WTVS01000078.1"/>
</dbReference>
<keyword evidence="7 9" id="KW-0030">Aminoacyl-tRNA synthetase</keyword>
<feature type="domain" description="DALR anticodon binding" evidence="11">
    <location>
        <begin position="475"/>
        <end position="592"/>
    </location>
</feature>
<dbReference type="CDD" id="cd00671">
    <property type="entry name" value="ArgRS_core"/>
    <property type="match status" value="1"/>
</dbReference>
<dbReference type="InterPro" id="IPR036695">
    <property type="entry name" value="Arg-tRNA-synth_N_sf"/>
</dbReference>
<keyword evidence="3 9" id="KW-0436">Ligase</keyword>
<evidence type="ECO:0000256" key="5">
    <source>
        <dbReference type="ARBA" id="ARBA00022840"/>
    </source>
</evidence>
<proteinExistence type="inferred from homology"/>
<comment type="caution">
    <text evidence="13">The sequence shown here is derived from an EMBL/GenBank/DDBJ whole genome shotgun (WGS) entry which is preliminary data.</text>
</comment>
<feature type="domain" description="Arginyl tRNA synthetase N-terminal" evidence="12">
    <location>
        <begin position="12"/>
        <end position="95"/>
    </location>
</feature>
<dbReference type="GO" id="GO:0004814">
    <property type="term" value="F:arginine-tRNA ligase activity"/>
    <property type="evidence" value="ECO:0007669"/>
    <property type="project" value="UniProtKB-EC"/>
</dbReference>
<comment type="catalytic activity">
    <reaction evidence="8 9">
        <text>tRNA(Arg) + L-arginine + ATP = L-arginyl-tRNA(Arg) + AMP + diphosphate</text>
        <dbReference type="Rhea" id="RHEA:20301"/>
        <dbReference type="Rhea" id="RHEA-COMP:9658"/>
        <dbReference type="Rhea" id="RHEA-COMP:9673"/>
        <dbReference type="ChEBI" id="CHEBI:30616"/>
        <dbReference type="ChEBI" id="CHEBI:32682"/>
        <dbReference type="ChEBI" id="CHEBI:33019"/>
        <dbReference type="ChEBI" id="CHEBI:78442"/>
        <dbReference type="ChEBI" id="CHEBI:78513"/>
        <dbReference type="ChEBI" id="CHEBI:456215"/>
        <dbReference type="EC" id="6.1.1.19"/>
    </reaction>
</comment>
<dbReference type="EC" id="6.1.1.19" evidence="9"/>
<dbReference type="Gene3D" id="1.10.730.10">
    <property type="entry name" value="Isoleucyl-tRNA Synthetase, Domain 1"/>
    <property type="match status" value="1"/>
</dbReference>
<dbReference type="PROSITE" id="PS00178">
    <property type="entry name" value="AA_TRNA_LIGASE_I"/>
    <property type="match status" value="1"/>
</dbReference>
<keyword evidence="5 9" id="KW-0067">ATP-binding</keyword>
<dbReference type="SUPFAM" id="SSF52374">
    <property type="entry name" value="Nucleotidylyl transferase"/>
    <property type="match status" value="1"/>
</dbReference>
<evidence type="ECO:0000256" key="4">
    <source>
        <dbReference type="ARBA" id="ARBA00022741"/>
    </source>
</evidence>
<dbReference type="InterPro" id="IPR035684">
    <property type="entry name" value="ArgRS_core"/>
</dbReference>
<dbReference type="SUPFAM" id="SSF55190">
    <property type="entry name" value="Arginyl-tRNA synthetase (ArgRS), N-terminal 'additional' domain"/>
    <property type="match status" value="1"/>
</dbReference>
<dbReference type="InterPro" id="IPR001278">
    <property type="entry name" value="Arg-tRNA-ligase"/>
</dbReference>
<dbReference type="InterPro" id="IPR014729">
    <property type="entry name" value="Rossmann-like_a/b/a_fold"/>
</dbReference>
<dbReference type="HAMAP" id="MF_00123">
    <property type="entry name" value="Arg_tRNA_synth"/>
    <property type="match status" value="1"/>
</dbReference>
<comment type="subunit">
    <text evidence="9">Monomer.</text>
</comment>
<keyword evidence="6 9" id="KW-0648">Protein biosynthesis</keyword>
<dbReference type="PRINTS" id="PR01038">
    <property type="entry name" value="TRNASYNTHARG"/>
</dbReference>
<dbReference type="Pfam" id="PF05746">
    <property type="entry name" value="DALR_1"/>
    <property type="match status" value="1"/>
</dbReference>
<feature type="short sequence motif" description="'HIGH' region" evidence="9">
    <location>
        <begin position="131"/>
        <end position="141"/>
    </location>
</feature>
<evidence type="ECO:0000256" key="9">
    <source>
        <dbReference type="HAMAP-Rule" id="MF_00123"/>
    </source>
</evidence>
<evidence type="ECO:0000313" key="13">
    <source>
        <dbReference type="EMBL" id="NMG00452.1"/>
    </source>
</evidence>
<dbReference type="Proteomes" id="UP000634522">
    <property type="component" value="Unassembled WGS sequence"/>
</dbReference>
<dbReference type="NCBIfam" id="TIGR00456">
    <property type="entry name" value="argS"/>
    <property type="match status" value="1"/>
</dbReference>
<dbReference type="InterPro" id="IPR001412">
    <property type="entry name" value="aa-tRNA-synth_I_CS"/>
</dbReference>
<protein>
    <recommendedName>
        <fullName evidence="9">Arginine--tRNA ligase</fullName>
        <ecNumber evidence="9">6.1.1.19</ecNumber>
    </recommendedName>
    <alternativeName>
        <fullName evidence="9">Arginyl-tRNA synthetase</fullName>
        <shortName evidence="9">ArgRS</shortName>
    </alternativeName>
</protein>
<dbReference type="SUPFAM" id="SSF47323">
    <property type="entry name" value="Anticodon-binding domain of a subclass of class I aminoacyl-tRNA synthetases"/>
    <property type="match status" value="1"/>
</dbReference>
<dbReference type="PANTHER" id="PTHR11956:SF5">
    <property type="entry name" value="ARGININE--TRNA LIGASE, CYTOPLASMIC"/>
    <property type="match status" value="1"/>
</dbReference>
<keyword evidence="14" id="KW-1185">Reference proteome</keyword>
<evidence type="ECO:0000256" key="1">
    <source>
        <dbReference type="ARBA" id="ARBA00005594"/>
    </source>
</evidence>
<evidence type="ECO:0000256" key="6">
    <source>
        <dbReference type="ARBA" id="ARBA00022917"/>
    </source>
</evidence>